<keyword evidence="3" id="KW-1185">Reference proteome</keyword>
<organism evidence="2">
    <name type="scientific">Lentimicrobium saccharophilum</name>
    <dbReference type="NCBI Taxonomy" id="1678841"/>
    <lineage>
        <taxon>Bacteria</taxon>
        <taxon>Pseudomonadati</taxon>
        <taxon>Bacteroidota</taxon>
        <taxon>Bacteroidia</taxon>
        <taxon>Bacteroidales</taxon>
        <taxon>Lentimicrobiaceae</taxon>
        <taxon>Lentimicrobium</taxon>
    </lineage>
</organism>
<proteinExistence type="predicted"/>
<reference evidence="2" key="1">
    <citation type="journal article" date="2015" name="Genome Announc.">
        <title>Draft Genome Sequence of Bacteroidales Strain TBC1, a Novel Isolate from a Methanogenic Wastewater Treatment System.</title>
        <authorList>
            <person name="Tourlousse D.M."/>
            <person name="Matsuura N."/>
            <person name="Sun L."/>
            <person name="Toyonaga M."/>
            <person name="Kuroda K."/>
            <person name="Ohashi A."/>
            <person name="Cruz R."/>
            <person name="Yamaguchi T."/>
            <person name="Sekiguchi Y."/>
        </authorList>
    </citation>
    <scope>NUCLEOTIDE SEQUENCE [LARGE SCALE GENOMIC DNA]</scope>
    <source>
        <strain evidence="2">TBC1</strain>
    </source>
</reference>
<dbReference type="AlphaFoldDB" id="A0A0S7BWS7"/>
<accession>A0A0S7BWS7</accession>
<feature type="domain" description="DUF5777" evidence="1">
    <location>
        <begin position="45"/>
        <end position="290"/>
    </location>
</feature>
<dbReference type="RefSeq" id="WP_062039744.1">
    <property type="nucleotide sequence ID" value="NZ_DF968182.1"/>
</dbReference>
<dbReference type="STRING" id="1678841.TBC1_111193"/>
<dbReference type="InterPro" id="IPR045916">
    <property type="entry name" value="DUF5777"/>
</dbReference>
<dbReference type="Proteomes" id="UP000053091">
    <property type="component" value="Unassembled WGS sequence"/>
</dbReference>
<protein>
    <recommendedName>
        <fullName evidence="1">DUF5777 domain-containing protein</fullName>
    </recommendedName>
</protein>
<dbReference type="PATRIC" id="fig|1678841.3.peg.1355"/>
<evidence type="ECO:0000259" key="1">
    <source>
        <dbReference type="Pfam" id="PF19089"/>
    </source>
</evidence>
<name>A0A0S7BWS7_9BACT</name>
<dbReference type="OrthoDB" id="1117410at2"/>
<evidence type="ECO:0000313" key="2">
    <source>
        <dbReference type="EMBL" id="GAP43051.1"/>
    </source>
</evidence>
<gene>
    <name evidence="2" type="ORF">TBC1_111193</name>
</gene>
<dbReference type="EMBL" id="DF968182">
    <property type="protein sequence ID" value="GAP43051.1"/>
    <property type="molecule type" value="Genomic_DNA"/>
</dbReference>
<sequence>MSRTNAIFILILLLLTGKFSSLRAQELMDLFGEEEPVTEYTYATFKTTRVVSGHSVENPANGVLLFMISHRFGKLNSGAYDLFGLDQATIRLGFEYGINEWLSAGFGRSSYQKTYDGFLKAKVLRQSSGKKSMPLSLTYFTSMDLFSLKWQDKERKNYFTSRMTFVHQILLARKFNDNLSLQFTPTFIHKNLVAGTNDDNDTFAMGLGGRIKLTRRTSLNAEYFYLMPGSTADNFVNPLSLGFDIETGGHVFQLHFTNAQPMFERGLITETRGKWTNGDIYFGFNISRVFTLKKPAEFRE</sequence>
<evidence type="ECO:0000313" key="3">
    <source>
        <dbReference type="Proteomes" id="UP000053091"/>
    </source>
</evidence>
<dbReference type="Pfam" id="PF19089">
    <property type="entry name" value="DUF5777"/>
    <property type="match status" value="1"/>
</dbReference>